<evidence type="ECO:0000313" key="3">
    <source>
        <dbReference type="Proteomes" id="UP000275456"/>
    </source>
</evidence>
<dbReference type="RefSeq" id="WP_123696402.1">
    <property type="nucleotide sequence ID" value="NZ_RKHJ01000001.1"/>
</dbReference>
<reference evidence="2 3" key="1">
    <citation type="submission" date="2018-11" db="EMBL/GenBank/DDBJ databases">
        <title>Sequencing the genomes of 1000 actinobacteria strains.</title>
        <authorList>
            <person name="Klenk H.-P."/>
        </authorList>
    </citation>
    <scope>NUCLEOTIDE SEQUENCE [LARGE SCALE GENOMIC DNA]</scope>
    <source>
        <strain evidence="2 3">DSM 9580</strain>
    </source>
</reference>
<comment type="caution">
    <text evidence="2">The sequence shown here is derived from an EMBL/GenBank/DDBJ whole genome shotgun (WGS) entry which is preliminary data.</text>
</comment>
<keyword evidence="1" id="KW-1133">Transmembrane helix</keyword>
<protein>
    <submittedName>
        <fullName evidence="2">Uncharacterized protein</fullName>
    </submittedName>
</protein>
<name>A0A3N2AQJ3_9MICO</name>
<feature type="transmembrane region" description="Helical" evidence="1">
    <location>
        <begin position="26"/>
        <end position="46"/>
    </location>
</feature>
<organism evidence="2 3">
    <name type="scientific">Agrococcus jenensis</name>
    <dbReference type="NCBI Taxonomy" id="46353"/>
    <lineage>
        <taxon>Bacteria</taxon>
        <taxon>Bacillati</taxon>
        <taxon>Actinomycetota</taxon>
        <taxon>Actinomycetes</taxon>
        <taxon>Micrococcales</taxon>
        <taxon>Microbacteriaceae</taxon>
        <taxon>Agrococcus</taxon>
    </lineage>
</organism>
<dbReference type="AlphaFoldDB" id="A0A3N2AQJ3"/>
<feature type="transmembrane region" description="Helical" evidence="1">
    <location>
        <begin position="95"/>
        <end position="115"/>
    </location>
</feature>
<gene>
    <name evidence="2" type="ORF">EDD26_0666</name>
</gene>
<keyword evidence="3" id="KW-1185">Reference proteome</keyword>
<dbReference type="EMBL" id="RKHJ01000001">
    <property type="protein sequence ID" value="ROR65300.1"/>
    <property type="molecule type" value="Genomic_DNA"/>
</dbReference>
<accession>A0A3N2AQJ3</accession>
<evidence type="ECO:0000313" key="2">
    <source>
        <dbReference type="EMBL" id="ROR65300.1"/>
    </source>
</evidence>
<feature type="transmembrane region" description="Helical" evidence="1">
    <location>
        <begin position="66"/>
        <end position="88"/>
    </location>
</feature>
<dbReference type="Proteomes" id="UP000275456">
    <property type="component" value="Unassembled WGS sequence"/>
</dbReference>
<keyword evidence="1" id="KW-0472">Membrane</keyword>
<keyword evidence="1" id="KW-0812">Transmembrane</keyword>
<dbReference type="OrthoDB" id="5119393at2"/>
<sequence length="116" mass="12149">MTFDEGADWEELEPRRVRTPAERLRLAAWVLIFANLLGLLLLAPLGDGGLVQAAEASGTDVGPARLTFWITLLGATIVGNGIGAAAAATRQRWAIVPPVLAAIASWTGFLVASTLA</sequence>
<proteinExistence type="predicted"/>
<evidence type="ECO:0000256" key="1">
    <source>
        <dbReference type="SAM" id="Phobius"/>
    </source>
</evidence>